<evidence type="ECO:0000313" key="8">
    <source>
        <dbReference type="Proteomes" id="UP000001640"/>
    </source>
</evidence>
<reference key="2">
    <citation type="submission" date="2011-08" db="EMBL/GenBank/DDBJ databases">
        <title>Genome sequence of Naumovozyma castellii.</title>
        <authorList>
            <person name="Gordon J.L."/>
            <person name="Armisen D."/>
            <person name="Proux-Wera E."/>
            <person name="OhEigeartaigh S.S."/>
            <person name="Byrne K.P."/>
            <person name="Wolfe K.H."/>
        </authorList>
    </citation>
    <scope>NUCLEOTIDE SEQUENCE</scope>
    <source>
        <strain>Type strain:CBS 4309</strain>
    </source>
</reference>
<dbReference type="HOGENOM" id="CLU_019798_0_0_1"/>
<dbReference type="InParanoid" id="G0VH14"/>
<reference evidence="7 8" key="1">
    <citation type="journal article" date="2011" name="Proc. Natl. Acad. Sci. U.S.A.">
        <title>Evolutionary erosion of yeast sex chromosomes by mating-type switching accidents.</title>
        <authorList>
            <person name="Gordon J.L."/>
            <person name="Armisen D."/>
            <person name="Proux-Wera E."/>
            <person name="Oheigeartaigh S.S."/>
            <person name="Byrne K.P."/>
            <person name="Wolfe K.H."/>
        </authorList>
    </citation>
    <scope>NUCLEOTIDE SEQUENCE [LARGE SCALE GENOMIC DNA]</scope>
    <source>
        <strain evidence="8">ATCC 76901 / BCRC 22586 / CBS 4309 / NBRC 1992 / NRRL Y-12630</strain>
    </source>
</reference>
<dbReference type="InterPro" id="IPR052127">
    <property type="entry name" value="STE12_transcription_factor"/>
</dbReference>
<sequence>MKVQLSSNRTQEIIKTSFDDEYEQENIRTAEEVQESLDFIEDLKFFLTTAPVNWQENQIIRRYYLDNNQGFISCVFWSNLYYITGTDIVKACMYRMEKFGRAITQKKKFEEGIFSDLRNLKCGVDATLEQPKSKFLAFLFRNMCLKTQKKQKVFFWFSVPHDKLFVDALERDLKREAQHQPTTTKAIHEPALSFNYDRFHGKQLYDQLLTHIKSQRETIILSADLGTTRNDKKPSIGSKVIKQENTEIQKVEMANEEGKDVTPYVTSTFTPENLVVKPVNLNPAPGVISDANIKPLTNDIHLDTFPISIEYPENDIESYEAPLLSSTFPTLMQQTDGYFEPYMNFANQYVMPSSGIPFQPPTPFIFPEPSNSKTNLEPSRQKAKNRRQTIEISNNGKTETIQSAKNSAYQNFAKTGKNNDHYMQENIEAYYRSQEAYKQDYPVWKGQSSYNPLPSSYGSNPSDFLPQMVEQPNYGFEGFSPLNNIFPNDYSYSQQTNANWPAIAPQSIIVPNGYMPSQYTPNMSANLGSSYLIRTPWPQSATGKFHPSFPSGKLQLGRAPLQRRPPKSSTKVKFINANKIAKHSREEITKSTRKFNRTTLDVINKDTELMDNINDSDNI</sequence>
<dbReference type="STRING" id="1064592.G0VH14"/>
<evidence type="ECO:0000256" key="6">
    <source>
        <dbReference type="SAM" id="MobiDB-lite"/>
    </source>
</evidence>
<dbReference type="PANTHER" id="PTHR47427:SF1">
    <property type="entry name" value="PROTEIN STE12"/>
    <property type="match status" value="1"/>
</dbReference>
<dbReference type="RefSeq" id="XP_003677140.1">
    <property type="nucleotide sequence ID" value="XM_003677092.1"/>
</dbReference>
<dbReference type="AlphaFoldDB" id="G0VH14"/>
<dbReference type="GO" id="GO:1990527">
    <property type="term" value="C:Tec1p-Ste12p-Dig1p complex"/>
    <property type="evidence" value="ECO:0007669"/>
    <property type="project" value="TreeGrafter"/>
</dbReference>
<evidence type="ECO:0000313" key="7">
    <source>
        <dbReference type="EMBL" id="CCC70786.1"/>
    </source>
</evidence>
<dbReference type="GeneID" id="96904433"/>
<keyword evidence="2" id="KW-0805">Transcription regulation</keyword>
<dbReference type="KEGG" id="ncs:NCAS_0F03020"/>
<organism evidence="7 8">
    <name type="scientific">Naumovozyma castellii</name>
    <name type="common">Yeast</name>
    <name type="synonym">Saccharomyces castellii</name>
    <dbReference type="NCBI Taxonomy" id="27288"/>
    <lineage>
        <taxon>Eukaryota</taxon>
        <taxon>Fungi</taxon>
        <taxon>Dikarya</taxon>
        <taxon>Ascomycota</taxon>
        <taxon>Saccharomycotina</taxon>
        <taxon>Saccharomycetes</taxon>
        <taxon>Saccharomycetales</taxon>
        <taxon>Saccharomycetaceae</taxon>
        <taxon>Naumovozyma</taxon>
    </lineage>
</organism>
<dbReference type="OrthoDB" id="1095242at2759"/>
<evidence type="ECO:0000256" key="4">
    <source>
        <dbReference type="ARBA" id="ARBA00023242"/>
    </source>
</evidence>
<dbReference type="Proteomes" id="UP000001640">
    <property type="component" value="Chromosome 6"/>
</dbReference>
<name>G0VH14_NAUCA</name>
<keyword evidence="8" id="KW-1185">Reference proteome</keyword>
<dbReference type="EMBL" id="HE576757">
    <property type="protein sequence ID" value="CCC70786.1"/>
    <property type="molecule type" value="Genomic_DNA"/>
</dbReference>
<protein>
    <submittedName>
        <fullName evidence="7">Uncharacterized protein</fullName>
    </submittedName>
</protein>
<dbReference type="InterPro" id="IPR003120">
    <property type="entry name" value="Ste12"/>
</dbReference>
<dbReference type="GO" id="GO:1990526">
    <property type="term" value="C:Ste12p-Dig1p-Dig2p complex"/>
    <property type="evidence" value="ECO:0007669"/>
    <property type="project" value="TreeGrafter"/>
</dbReference>
<evidence type="ECO:0000256" key="1">
    <source>
        <dbReference type="ARBA" id="ARBA00004123"/>
    </source>
</evidence>
<dbReference type="eggNOG" id="ENOG502QTVR">
    <property type="taxonomic scope" value="Eukaryota"/>
</dbReference>
<dbReference type="GO" id="GO:0005634">
    <property type="term" value="C:nucleus"/>
    <property type="evidence" value="ECO:0007669"/>
    <property type="project" value="UniProtKB-SubCell"/>
</dbReference>
<comment type="similarity">
    <text evidence="5">Belongs to the STE12 transcription factor family.</text>
</comment>
<dbReference type="GO" id="GO:2000220">
    <property type="term" value="P:regulation of pseudohyphal growth"/>
    <property type="evidence" value="ECO:0007669"/>
    <property type="project" value="TreeGrafter"/>
</dbReference>
<accession>G0VH14</accession>
<proteinExistence type="inferred from homology"/>
<dbReference type="PANTHER" id="PTHR47427">
    <property type="entry name" value="PROTEIN STE12"/>
    <property type="match status" value="1"/>
</dbReference>
<dbReference type="Pfam" id="PF02200">
    <property type="entry name" value="STE"/>
    <property type="match status" value="1"/>
</dbReference>
<gene>
    <name evidence="7" type="primary">NCAS0F03020</name>
    <name evidence="7" type="ordered locus">NCAS_0F03020</name>
</gene>
<dbReference type="OMA" id="NQGFISC"/>
<dbReference type="GO" id="GO:0003700">
    <property type="term" value="F:DNA-binding transcription factor activity"/>
    <property type="evidence" value="ECO:0007669"/>
    <property type="project" value="InterPro"/>
</dbReference>
<comment type="subcellular location">
    <subcellularLocation>
        <location evidence="1">Nucleus</location>
    </subcellularLocation>
</comment>
<evidence type="ECO:0000256" key="2">
    <source>
        <dbReference type="ARBA" id="ARBA00023015"/>
    </source>
</evidence>
<evidence type="ECO:0000256" key="3">
    <source>
        <dbReference type="ARBA" id="ARBA00023163"/>
    </source>
</evidence>
<feature type="region of interest" description="Disordered" evidence="6">
    <location>
        <begin position="366"/>
        <end position="403"/>
    </location>
</feature>
<feature type="compositionally biased region" description="Polar residues" evidence="6">
    <location>
        <begin position="390"/>
        <end position="403"/>
    </location>
</feature>
<dbReference type="SMART" id="SM00424">
    <property type="entry name" value="STE"/>
    <property type="match status" value="1"/>
</dbReference>
<keyword evidence="3" id="KW-0804">Transcription</keyword>
<keyword evidence="4" id="KW-0539">Nucleus</keyword>
<evidence type="ECO:0000256" key="5">
    <source>
        <dbReference type="ARBA" id="ARBA00024345"/>
    </source>
</evidence>